<evidence type="ECO:0000256" key="1">
    <source>
        <dbReference type="ARBA" id="ARBA00006373"/>
    </source>
</evidence>
<dbReference type="FunFam" id="2.10.25.10:FF:000038">
    <property type="entry name" value="Fibrillin 2"/>
    <property type="match status" value="1"/>
</dbReference>
<reference evidence="9" key="1">
    <citation type="submission" date="2022-11" db="UniProtKB">
        <authorList>
            <consortium name="EnsemblMetazoa"/>
        </authorList>
    </citation>
    <scope>IDENTIFICATION</scope>
</reference>
<keyword evidence="2 6" id="KW-0245">EGF-like domain</keyword>
<comment type="similarity">
    <text evidence="1">Belongs to the EGF domain peptide family.</text>
</comment>
<comment type="caution">
    <text evidence="6">Lacks conserved residue(s) required for the propagation of feature annotation.</text>
</comment>
<feature type="domain" description="EGF-like" evidence="8">
    <location>
        <begin position="55"/>
        <end position="95"/>
    </location>
</feature>
<dbReference type="Pfam" id="PF07645">
    <property type="entry name" value="EGF_CA"/>
    <property type="match status" value="2"/>
</dbReference>
<keyword evidence="10" id="KW-1185">Reference proteome</keyword>
<dbReference type="AlphaFoldDB" id="A0A913YVX6"/>
<evidence type="ECO:0000313" key="9">
    <source>
        <dbReference type="EnsemblMetazoa" id="XP_028519369.1"/>
    </source>
</evidence>
<feature type="compositionally biased region" description="Pro residues" evidence="7">
    <location>
        <begin position="106"/>
        <end position="115"/>
    </location>
</feature>
<evidence type="ECO:0000313" key="10">
    <source>
        <dbReference type="Proteomes" id="UP000887567"/>
    </source>
</evidence>
<dbReference type="PROSITE" id="PS50026">
    <property type="entry name" value="EGF_3"/>
    <property type="match status" value="1"/>
</dbReference>
<dbReference type="KEGG" id="epa:110253709"/>
<evidence type="ECO:0000256" key="5">
    <source>
        <dbReference type="ARBA" id="ARBA00023157"/>
    </source>
</evidence>
<evidence type="ECO:0000256" key="4">
    <source>
        <dbReference type="ARBA" id="ARBA00022737"/>
    </source>
</evidence>
<dbReference type="SUPFAM" id="SSF57196">
    <property type="entry name" value="EGF/Laminin"/>
    <property type="match status" value="2"/>
</dbReference>
<organism evidence="9 10">
    <name type="scientific">Exaiptasia diaphana</name>
    <name type="common">Tropical sea anemone</name>
    <name type="synonym">Aiptasia pulchella</name>
    <dbReference type="NCBI Taxonomy" id="2652724"/>
    <lineage>
        <taxon>Eukaryota</taxon>
        <taxon>Metazoa</taxon>
        <taxon>Cnidaria</taxon>
        <taxon>Anthozoa</taxon>
        <taxon>Hexacorallia</taxon>
        <taxon>Actiniaria</taxon>
        <taxon>Aiptasiidae</taxon>
        <taxon>Exaiptasia</taxon>
    </lineage>
</organism>
<dbReference type="InterPro" id="IPR049883">
    <property type="entry name" value="NOTCH1_EGF-like"/>
</dbReference>
<accession>A0A913YVX6</accession>
<dbReference type="GO" id="GO:0005509">
    <property type="term" value="F:calcium ion binding"/>
    <property type="evidence" value="ECO:0007669"/>
    <property type="project" value="InterPro"/>
</dbReference>
<dbReference type="CDD" id="cd00054">
    <property type="entry name" value="EGF_CA"/>
    <property type="match status" value="1"/>
</dbReference>
<dbReference type="FunFam" id="2.10.25.10:FF:000240">
    <property type="entry name" value="Vitamin K-dependent protein S"/>
    <property type="match status" value="1"/>
</dbReference>
<dbReference type="PROSITE" id="PS01187">
    <property type="entry name" value="EGF_CA"/>
    <property type="match status" value="1"/>
</dbReference>
<dbReference type="InterPro" id="IPR052235">
    <property type="entry name" value="Nephronectin_domain"/>
</dbReference>
<dbReference type="Proteomes" id="UP000887567">
    <property type="component" value="Unplaced"/>
</dbReference>
<dbReference type="SMART" id="SM00179">
    <property type="entry name" value="EGF_CA"/>
    <property type="match status" value="2"/>
</dbReference>
<dbReference type="InterPro" id="IPR000152">
    <property type="entry name" value="EGF-type_Asp/Asn_hydroxyl_site"/>
</dbReference>
<dbReference type="PANTHER" id="PTHR24050:SF28">
    <property type="entry name" value="UROMODULIN-LIKE"/>
    <property type="match status" value="1"/>
</dbReference>
<dbReference type="OrthoDB" id="5987323at2759"/>
<feature type="region of interest" description="Disordered" evidence="7">
    <location>
        <begin position="98"/>
        <end position="119"/>
    </location>
</feature>
<evidence type="ECO:0000256" key="2">
    <source>
        <dbReference type="ARBA" id="ARBA00022536"/>
    </source>
</evidence>
<proteinExistence type="inferred from homology"/>
<evidence type="ECO:0000256" key="3">
    <source>
        <dbReference type="ARBA" id="ARBA00022729"/>
    </source>
</evidence>
<dbReference type="RefSeq" id="XP_028519369.1">
    <property type="nucleotide sequence ID" value="XM_028663568.1"/>
</dbReference>
<dbReference type="InterPro" id="IPR000742">
    <property type="entry name" value="EGF"/>
</dbReference>
<dbReference type="InterPro" id="IPR018097">
    <property type="entry name" value="EGF_Ca-bd_CS"/>
</dbReference>
<keyword evidence="3" id="KW-0732">Signal</keyword>
<dbReference type="InterPro" id="IPR001881">
    <property type="entry name" value="EGF-like_Ca-bd_dom"/>
</dbReference>
<sequence>MGYQLKSDKKSCEDVDECNEGKARCNQLCYNNEGSYDCGCIGGFRLSADNVTCVDIDECIEWTFNCSASLRCENTIGSYNCRCQEGLYWIDNRCRELSSGEKKPTPKPPPKPPIPSIDDLRNSVNVTIKELDISEWTLQLDLVFKKGVAREK</sequence>
<evidence type="ECO:0000256" key="6">
    <source>
        <dbReference type="PROSITE-ProRule" id="PRU00076"/>
    </source>
</evidence>
<keyword evidence="5" id="KW-1015">Disulfide bond</keyword>
<dbReference type="Gene3D" id="2.10.25.10">
    <property type="entry name" value="Laminin"/>
    <property type="match status" value="3"/>
</dbReference>
<dbReference type="GeneID" id="110253709"/>
<dbReference type="PANTHER" id="PTHR24050">
    <property type="entry name" value="PA14 DOMAIN-CONTAINING PROTEIN"/>
    <property type="match status" value="1"/>
</dbReference>
<protein>
    <recommendedName>
        <fullName evidence="8">EGF-like domain-containing protein</fullName>
    </recommendedName>
</protein>
<evidence type="ECO:0000259" key="8">
    <source>
        <dbReference type="PROSITE" id="PS50026"/>
    </source>
</evidence>
<name>A0A913YVX6_EXADI</name>
<dbReference type="EnsemblMetazoa" id="XM_028663568.1">
    <property type="protein sequence ID" value="XP_028519369.1"/>
    <property type="gene ID" value="LOC110253709"/>
</dbReference>
<evidence type="ECO:0000256" key="7">
    <source>
        <dbReference type="SAM" id="MobiDB-lite"/>
    </source>
</evidence>
<keyword evidence="4" id="KW-0677">Repeat</keyword>
<dbReference type="PROSITE" id="PS00010">
    <property type="entry name" value="ASX_HYDROXYL"/>
    <property type="match status" value="1"/>
</dbReference>